<proteinExistence type="predicted"/>
<feature type="transmembrane region" description="Helical" evidence="1">
    <location>
        <begin position="113"/>
        <end position="137"/>
    </location>
</feature>
<sequence length="177" mass="19136">MQKPVPATASQNEPKKAKLRTLHEDLSDMIDRTLLQGRYKPQGRGRSPISRAASVTGWAHVLLGLLLLLAPTKACELLFGSTAPVVDLARAVGLALALLGYLYLLAARHEADWVVYAGVLAHIGPLPFTLICFWLLGKLSPNFVATHILWDGMVTAVGYGGYRKLKLHSTAAAGKKE</sequence>
<gene>
    <name evidence="2" type="ORF">WJX72_005857</name>
</gene>
<reference evidence="2 3" key="1">
    <citation type="journal article" date="2024" name="Nat. Commun.">
        <title>Phylogenomics reveals the evolutionary origins of lichenization in chlorophyte algae.</title>
        <authorList>
            <person name="Puginier C."/>
            <person name="Libourel C."/>
            <person name="Otte J."/>
            <person name="Skaloud P."/>
            <person name="Haon M."/>
            <person name="Grisel S."/>
            <person name="Petersen M."/>
            <person name="Berrin J.G."/>
            <person name="Delaux P.M."/>
            <person name="Dal Grande F."/>
            <person name="Keller J."/>
        </authorList>
    </citation>
    <scope>NUCLEOTIDE SEQUENCE [LARGE SCALE GENOMIC DNA]</scope>
    <source>
        <strain evidence="2 3">SAG 2043</strain>
    </source>
</reference>
<evidence type="ECO:0000313" key="2">
    <source>
        <dbReference type="EMBL" id="KAK9823838.1"/>
    </source>
</evidence>
<keyword evidence="3" id="KW-1185">Reference proteome</keyword>
<feature type="transmembrane region" description="Helical" evidence="1">
    <location>
        <begin position="48"/>
        <end position="68"/>
    </location>
</feature>
<dbReference type="AlphaFoldDB" id="A0AAW1QQZ8"/>
<keyword evidence="1" id="KW-0812">Transmembrane</keyword>
<feature type="transmembrane region" description="Helical" evidence="1">
    <location>
        <begin position="88"/>
        <end position="106"/>
    </location>
</feature>
<organism evidence="2 3">
    <name type="scientific">[Myrmecia] bisecta</name>
    <dbReference type="NCBI Taxonomy" id="41462"/>
    <lineage>
        <taxon>Eukaryota</taxon>
        <taxon>Viridiplantae</taxon>
        <taxon>Chlorophyta</taxon>
        <taxon>core chlorophytes</taxon>
        <taxon>Trebouxiophyceae</taxon>
        <taxon>Trebouxiales</taxon>
        <taxon>Trebouxiaceae</taxon>
        <taxon>Myrmecia</taxon>
    </lineage>
</organism>
<evidence type="ECO:0000313" key="3">
    <source>
        <dbReference type="Proteomes" id="UP001489004"/>
    </source>
</evidence>
<comment type="caution">
    <text evidence="2">The sequence shown here is derived from an EMBL/GenBank/DDBJ whole genome shotgun (WGS) entry which is preliminary data.</text>
</comment>
<dbReference type="EMBL" id="JALJOR010000002">
    <property type="protein sequence ID" value="KAK9823838.1"/>
    <property type="molecule type" value="Genomic_DNA"/>
</dbReference>
<name>A0AAW1QQZ8_9CHLO</name>
<keyword evidence="1" id="KW-1133">Transmembrane helix</keyword>
<dbReference type="Proteomes" id="UP001489004">
    <property type="component" value="Unassembled WGS sequence"/>
</dbReference>
<evidence type="ECO:0000256" key="1">
    <source>
        <dbReference type="SAM" id="Phobius"/>
    </source>
</evidence>
<accession>A0AAW1QQZ8</accession>
<keyword evidence="1" id="KW-0472">Membrane</keyword>
<protein>
    <submittedName>
        <fullName evidence="2">Uncharacterized protein</fullName>
    </submittedName>
</protein>